<sequence>MNLNEVANKLAIQTTINSLFALALDSSDVISIRIEYSSKMSLINVIVFDENTTNYAHNVVLIDKERALEELLNIEDYLIERIAVRRDEKELEADLCNTPQ</sequence>
<dbReference type="HOGENOM" id="CLU_180878_0_0_6"/>
<accession>A0A2I3C7F5</accession>
<dbReference type="Proteomes" id="UP000016714">
    <property type="component" value="Chromosome 1"/>
</dbReference>
<evidence type="ECO:0000313" key="2">
    <source>
        <dbReference type="Proteomes" id="UP000016714"/>
    </source>
</evidence>
<dbReference type="KEGG" id="vag:N646_1224"/>
<dbReference type="AlphaFoldDB" id="A0A2I3C7F5"/>
<dbReference type="EMBL" id="CP006718">
    <property type="protein sequence ID" value="AGV17057.1"/>
    <property type="molecule type" value="Genomic_DNA"/>
</dbReference>
<organism evidence="1 2">
    <name type="scientific">Vibrio alginolyticus (strain ATCC 17749 / DSM 2171 / NBRC 15630 / NCIMB 1903 / NCTC 12160 / XII-53)</name>
    <dbReference type="NCBI Taxonomy" id="1219076"/>
    <lineage>
        <taxon>Bacteria</taxon>
        <taxon>Pseudomonadati</taxon>
        <taxon>Pseudomonadota</taxon>
        <taxon>Gammaproteobacteria</taxon>
        <taxon>Vibrionales</taxon>
        <taxon>Vibrionaceae</taxon>
        <taxon>Vibrio</taxon>
    </lineage>
</organism>
<dbReference type="RefSeq" id="WP_017821160.1">
    <property type="nucleotide sequence ID" value="NC_022349.1"/>
</dbReference>
<protein>
    <submittedName>
        <fullName evidence="1">Uncharacterized protein</fullName>
    </submittedName>
</protein>
<gene>
    <name evidence="1" type="ORF">N646_1224</name>
</gene>
<name>A0A2I3C7F5_VIBAX</name>
<reference evidence="1 2" key="1">
    <citation type="journal article" date="2015" name="Genome Announc.">
        <title>Complete genome sequence of Vibrio alginolyticus ATCC 17749.</title>
        <authorList>
            <person name="Liu X.F."/>
            <person name="Cao Y."/>
            <person name="Zhang H.L."/>
            <person name="Chen Y.J."/>
            <person name="Hu C.J."/>
        </authorList>
    </citation>
    <scope>NUCLEOTIDE SEQUENCE [LARGE SCALE GENOMIC DNA]</scope>
    <source>
        <strain evidence="2">ATCC 17749 / DSM 2171 / NBRC 15630 / NCIMB 1903 / NCTC 12160 / XII-53</strain>
    </source>
</reference>
<proteinExistence type="predicted"/>
<evidence type="ECO:0000313" key="1">
    <source>
        <dbReference type="EMBL" id="AGV17057.1"/>
    </source>
</evidence>